<evidence type="ECO:0000256" key="1">
    <source>
        <dbReference type="SAM" id="SignalP"/>
    </source>
</evidence>
<accession>A0A9D4M2I2</accession>
<feature type="signal peptide" evidence="1">
    <location>
        <begin position="1"/>
        <end position="23"/>
    </location>
</feature>
<reference evidence="2" key="2">
    <citation type="submission" date="2020-11" db="EMBL/GenBank/DDBJ databases">
        <authorList>
            <person name="McCartney M.A."/>
            <person name="Auch B."/>
            <person name="Kono T."/>
            <person name="Mallez S."/>
            <person name="Becker A."/>
            <person name="Gohl D.M."/>
            <person name="Silverstein K.A.T."/>
            <person name="Koren S."/>
            <person name="Bechman K.B."/>
            <person name="Herman A."/>
            <person name="Abrahante J.E."/>
            <person name="Garbe J."/>
        </authorList>
    </citation>
    <scope>NUCLEOTIDE SEQUENCE</scope>
    <source>
        <strain evidence="2">Duluth1</strain>
        <tissue evidence="2">Whole animal</tissue>
    </source>
</reference>
<organism evidence="2 3">
    <name type="scientific">Dreissena polymorpha</name>
    <name type="common">Zebra mussel</name>
    <name type="synonym">Mytilus polymorpha</name>
    <dbReference type="NCBI Taxonomy" id="45954"/>
    <lineage>
        <taxon>Eukaryota</taxon>
        <taxon>Metazoa</taxon>
        <taxon>Spiralia</taxon>
        <taxon>Lophotrochozoa</taxon>
        <taxon>Mollusca</taxon>
        <taxon>Bivalvia</taxon>
        <taxon>Autobranchia</taxon>
        <taxon>Heteroconchia</taxon>
        <taxon>Euheterodonta</taxon>
        <taxon>Imparidentia</taxon>
        <taxon>Neoheterodontei</taxon>
        <taxon>Myida</taxon>
        <taxon>Dreissenoidea</taxon>
        <taxon>Dreissenidae</taxon>
        <taxon>Dreissena</taxon>
    </lineage>
</organism>
<keyword evidence="3" id="KW-1185">Reference proteome</keyword>
<dbReference type="EMBL" id="JAIWYP010000002">
    <property type="protein sequence ID" value="KAH3868263.1"/>
    <property type="molecule type" value="Genomic_DNA"/>
</dbReference>
<evidence type="ECO:0000313" key="2">
    <source>
        <dbReference type="EMBL" id="KAH3868263.1"/>
    </source>
</evidence>
<name>A0A9D4M2I2_DREPO</name>
<reference evidence="2" key="1">
    <citation type="journal article" date="2019" name="bioRxiv">
        <title>The Genome of the Zebra Mussel, Dreissena polymorpha: A Resource for Invasive Species Research.</title>
        <authorList>
            <person name="McCartney M.A."/>
            <person name="Auch B."/>
            <person name="Kono T."/>
            <person name="Mallez S."/>
            <person name="Zhang Y."/>
            <person name="Obille A."/>
            <person name="Becker A."/>
            <person name="Abrahante J.E."/>
            <person name="Garbe J."/>
            <person name="Badalamenti J.P."/>
            <person name="Herman A."/>
            <person name="Mangelson H."/>
            <person name="Liachko I."/>
            <person name="Sullivan S."/>
            <person name="Sone E.D."/>
            <person name="Koren S."/>
            <person name="Silverstein K.A.T."/>
            <person name="Beckman K.B."/>
            <person name="Gohl D.M."/>
        </authorList>
    </citation>
    <scope>NUCLEOTIDE SEQUENCE</scope>
    <source>
        <strain evidence="2">Duluth1</strain>
        <tissue evidence="2">Whole animal</tissue>
    </source>
</reference>
<keyword evidence="1" id="KW-0732">Signal</keyword>
<sequence length="220" mass="24029">MRIGRVLYACFWIYLRTFDTALTQFQGEPTNAQGTQFQGVNPGFRTAQGQTDPVGDQLQRRTINPAVGLGTGFGNPGSQTFGGNVGPGRETQMTGFSNTQQGGRIFAQAVGQQGLVQRNIPQGANPFGQGIQRQTPALRTAQQSSMNLISVDGQQSSPFGNTRPVDINNSPVFGTQGGVLQPVPRQQFSTQQVFFKYVGSRYNRKPHLFRWQLKGALISF</sequence>
<gene>
    <name evidence="2" type="ORF">DPMN_031404</name>
</gene>
<protein>
    <submittedName>
        <fullName evidence="2">Uncharacterized protein</fullName>
    </submittedName>
</protein>
<dbReference type="Proteomes" id="UP000828390">
    <property type="component" value="Unassembled WGS sequence"/>
</dbReference>
<comment type="caution">
    <text evidence="2">The sequence shown here is derived from an EMBL/GenBank/DDBJ whole genome shotgun (WGS) entry which is preliminary data.</text>
</comment>
<dbReference type="AlphaFoldDB" id="A0A9D4M2I2"/>
<evidence type="ECO:0000313" key="3">
    <source>
        <dbReference type="Proteomes" id="UP000828390"/>
    </source>
</evidence>
<proteinExistence type="predicted"/>
<feature type="chain" id="PRO_5039087802" evidence="1">
    <location>
        <begin position="24"/>
        <end position="220"/>
    </location>
</feature>